<protein>
    <submittedName>
        <fullName evidence="1">Uncharacterized protein</fullName>
    </submittedName>
</protein>
<accession>A0A0D2CU99</accession>
<dbReference type="AlphaFoldDB" id="A0A0D2CU99"/>
<dbReference type="GeneID" id="27340680"/>
<dbReference type="RefSeq" id="XP_016254944.1">
    <property type="nucleotide sequence ID" value="XM_016388016.1"/>
</dbReference>
<name>A0A0D2CU99_9EURO</name>
<organism evidence="1 2">
    <name type="scientific">Cladophialophora immunda</name>
    <dbReference type="NCBI Taxonomy" id="569365"/>
    <lineage>
        <taxon>Eukaryota</taxon>
        <taxon>Fungi</taxon>
        <taxon>Dikarya</taxon>
        <taxon>Ascomycota</taxon>
        <taxon>Pezizomycotina</taxon>
        <taxon>Eurotiomycetes</taxon>
        <taxon>Chaetothyriomycetidae</taxon>
        <taxon>Chaetothyriales</taxon>
        <taxon>Herpotrichiellaceae</taxon>
        <taxon>Cladophialophora</taxon>
    </lineage>
</organism>
<gene>
    <name evidence="1" type="ORF">PV07_01486</name>
</gene>
<reference evidence="1 2" key="1">
    <citation type="submission" date="2015-01" db="EMBL/GenBank/DDBJ databases">
        <title>The Genome Sequence of Cladophialophora immunda CBS83496.</title>
        <authorList>
            <consortium name="The Broad Institute Genomics Platform"/>
            <person name="Cuomo C."/>
            <person name="de Hoog S."/>
            <person name="Gorbushina A."/>
            <person name="Stielow B."/>
            <person name="Teixiera M."/>
            <person name="Abouelleil A."/>
            <person name="Chapman S.B."/>
            <person name="Priest M."/>
            <person name="Young S.K."/>
            <person name="Wortman J."/>
            <person name="Nusbaum C."/>
            <person name="Birren B."/>
        </authorList>
    </citation>
    <scope>NUCLEOTIDE SEQUENCE [LARGE SCALE GENOMIC DNA]</scope>
    <source>
        <strain evidence="1 2">CBS 83496</strain>
    </source>
</reference>
<dbReference type="VEuPathDB" id="FungiDB:PV07_01486"/>
<dbReference type="HOGENOM" id="CLU_1713040_0_0_1"/>
<dbReference type="EMBL" id="KN847040">
    <property type="protein sequence ID" value="KIW34728.1"/>
    <property type="molecule type" value="Genomic_DNA"/>
</dbReference>
<evidence type="ECO:0000313" key="2">
    <source>
        <dbReference type="Proteomes" id="UP000054466"/>
    </source>
</evidence>
<keyword evidence="2" id="KW-1185">Reference proteome</keyword>
<sequence length="153" mass="16896">MWLVWPRSQYSTISYRRSRTGDPGTAVGSSLQPYGVIYDECTELDPCTGVGACPDQPRGFSFRVESATPSLAFSQRQWAITLPLPHVHQPEKFPADAESPFVTADLRGDGDMAHIIMLVLDGSRQICRYSHGFLSGYLSCHVLTPLPKGVYTC</sequence>
<evidence type="ECO:0000313" key="1">
    <source>
        <dbReference type="EMBL" id="KIW34728.1"/>
    </source>
</evidence>
<proteinExistence type="predicted"/>
<dbReference type="Proteomes" id="UP000054466">
    <property type="component" value="Unassembled WGS sequence"/>
</dbReference>